<name>A0A8A7KLW6_9FIRM</name>
<reference evidence="5" key="1">
    <citation type="submission" date="2019-12" db="EMBL/GenBank/DDBJ databases">
        <authorList>
            <person name="zhang j."/>
            <person name="sun C.M."/>
        </authorList>
    </citation>
    <scope>NUCLEOTIDE SEQUENCE</scope>
    <source>
        <strain evidence="5">NS-1</strain>
    </source>
</reference>
<protein>
    <recommendedName>
        <fullName evidence="4">Maltose/galactoside acetyltransferase domain-containing protein</fullName>
    </recommendedName>
</protein>
<evidence type="ECO:0000313" key="5">
    <source>
        <dbReference type="EMBL" id="QTL99074.1"/>
    </source>
</evidence>
<evidence type="ECO:0000259" key="4">
    <source>
        <dbReference type="Pfam" id="PF12464"/>
    </source>
</evidence>
<comment type="similarity">
    <text evidence="1">Belongs to the transferase hexapeptide repeat family.</text>
</comment>
<feature type="region of interest" description="Disordered" evidence="3">
    <location>
        <begin position="1"/>
        <end position="22"/>
    </location>
</feature>
<feature type="domain" description="Maltose/galactoside acetyltransferase" evidence="4">
    <location>
        <begin position="19"/>
        <end position="43"/>
    </location>
</feature>
<sequence length="51" mass="6157">MGSEKHDRKGKNVSRRTFYNTSDEQLVKERSYARKMTKRFNQSEGEIKLKY</sequence>
<dbReference type="Pfam" id="PF12464">
    <property type="entry name" value="Mac"/>
    <property type="match status" value="1"/>
</dbReference>
<dbReference type="Proteomes" id="UP000665020">
    <property type="component" value="Chromosome"/>
</dbReference>
<keyword evidence="6" id="KW-1185">Reference proteome</keyword>
<dbReference type="RefSeq" id="WP_407929599.1">
    <property type="nucleotide sequence ID" value="NZ_CP046640.1"/>
</dbReference>
<dbReference type="EMBL" id="CP046640">
    <property type="protein sequence ID" value="QTL99074.1"/>
    <property type="molecule type" value="Genomic_DNA"/>
</dbReference>
<organism evidence="5 6">
    <name type="scientific">Iocasia fonsfrigidae</name>
    <dbReference type="NCBI Taxonomy" id="2682810"/>
    <lineage>
        <taxon>Bacteria</taxon>
        <taxon>Bacillati</taxon>
        <taxon>Bacillota</taxon>
        <taxon>Clostridia</taxon>
        <taxon>Halanaerobiales</taxon>
        <taxon>Halanaerobiaceae</taxon>
        <taxon>Iocasia</taxon>
    </lineage>
</organism>
<dbReference type="GO" id="GO:0016407">
    <property type="term" value="F:acetyltransferase activity"/>
    <property type="evidence" value="ECO:0007669"/>
    <property type="project" value="InterPro"/>
</dbReference>
<gene>
    <name evidence="5" type="ORF">GM661_14460</name>
</gene>
<accession>A0A8A7KLW6</accession>
<evidence type="ECO:0000313" key="6">
    <source>
        <dbReference type="Proteomes" id="UP000665020"/>
    </source>
</evidence>
<evidence type="ECO:0000256" key="1">
    <source>
        <dbReference type="ARBA" id="ARBA00007274"/>
    </source>
</evidence>
<dbReference type="KEGG" id="ifn:GM661_14460"/>
<evidence type="ECO:0000256" key="3">
    <source>
        <dbReference type="SAM" id="MobiDB-lite"/>
    </source>
</evidence>
<dbReference type="InterPro" id="IPR024688">
    <property type="entry name" value="Mac_dom"/>
</dbReference>
<proteinExistence type="inferred from homology"/>
<keyword evidence="2" id="KW-0808">Transferase</keyword>
<dbReference type="AlphaFoldDB" id="A0A8A7KLW6"/>
<evidence type="ECO:0000256" key="2">
    <source>
        <dbReference type="ARBA" id="ARBA00022679"/>
    </source>
</evidence>